<dbReference type="Pfam" id="PF21607">
    <property type="entry name" value="FabD_helical_ins"/>
    <property type="match status" value="1"/>
</dbReference>
<dbReference type="Gene3D" id="3.40.366.10">
    <property type="entry name" value="Malonyl-Coenzyme A Acyl Carrier Protein, domain 2"/>
    <property type="match status" value="1"/>
</dbReference>
<dbReference type="Proteomes" id="UP001234216">
    <property type="component" value="Unassembled WGS sequence"/>
</dbReference>
<dbReference type="Gene3D" id="3.20.20.70">
    <property type="entry name" value="Aldolase class I"/>
    <property type="match status" value="1"/>
</dbReference>
<dbReference type="Pfam" id="PF00698">
    <property type="entry name" value="Acyl_transf_1"/>
    <property type="match status" value="1"/>
</dbReference>
<accession>A0AAW8FQV6</accession>
<dbReference type="SMART" id="SM00827">
    <property type="entry name" value="PKS_AT"/>
    <property type="match status" value="1"/>
</dbReference>
<dbReference type="GO" id="GO:0005829">
    <property type="term" value="C:cytosol"/>
    <property type="evidence" value="ECO:0007669"/>
    <property type="project" value="TreeGrafter"/>
</dbReference>
<dbReference type="InterPro" id="IPR016036">
    <property type="entry name" value="Malonyl_transacylase_ACP-bd"/>
</dbReference>
<dbReference type="CDD" id="cd04742">
    <property type="entry name" value="NPD_FabD"/>
    <property type="match status" value="1"/>
</dbReference>
<comment type="caution">
    <text evidence="6">The sequence shown here is derived from an EMBL/GenBank/DDBJ whole genome shotgun (WGS) entry which is preliminary data.</text>
</comment>
<dbReference type="NCBIfam" id="TIGR00128">
    <property type="entry name" value="fabD"/>
    <property type="match status" value="1"/>
</dbReference>
<feature type="domain" description="Malonyl-CoA:ACP transacylase (MAT)" evidence="5">
    <location>
        <begin position="5"/>
        <end position="304"/>
    </location>
</feature>
<evidence type="ECO:0000256" key="4">
    <source>
        <dbReference type="ARBA" id="ARBA00048462"/>
    </source>
</evidence>
<dbReference type="Gene3D" id="3.30.70.250">
    <property type="entry name" value="Malonyl-CoA ACP transacylase, ACP-binding"/>
    <property type="match status" value="1"/>
</dbReference>
<keyword evidence="2" id="KW-0808">Transferase</keyword>
<protein>
    <recommendedName>
        <fullName evidence="1">[acyl-carrier-protein] S-malonyltransferase</fullName>
        <ecNumber evidence="1">2.3.1.39</ecNumber>
    </recommendedName>
</protein>
<dbReference type="PANTHER" id="PTHR42681:SF1">
    <property type="entry name" value="MALONYL-COA-ACYL CARRIER PROTEIN TRANSACYLASE, MITOCHONDRIAL"/>
    <property type="match status" value="1"/>
</dbReference>
<dbReference type="EMBL" id="JAUSZV010000005">
    <property type="protein sequence ID" value="MDQ0912436.1"/>
    <property type="molecule type" value="Genomic_DNA"/>
</dbReference>
<evidence type="ECO:0000256" key="2">
    <source>
        <dbReference type="ARBA" id="ARBA00022679"/>
    </source>
</evidence>
<dbReference type="InterPro" id="IPR016035">
    <property type="entry name" value="Acyl_Trfase/lysoPLipase"/>
</dbReference>
<organism evidence="6 7">
    <name type="scientific">Streptomyces canus</name>
    <dbReference type="NCBI Taxonomy" id="58343"/>
    <lineage>
        <taxon>Bacteria</taxon>
        <taxon>Bacillati</taxon>
        <taxon>Actinomycetota</taxon>
        <taxon>Actinomycetes</taxon>
        <taxon>Kitasatosporales</taxon>
        <taxon>Streptomycetaceae</taxon>
        <taxon>Streptomyces</taxon>
        <taxon>Streptomyces aurantiacus group</taxon>
    </lineage>
</organism>
<dbReference type="PANTHER" id="PTHR42681">
    <property type="entry name" value="MALONYL-COA-ACYL CARRIER PROTEIN TRANSACYLASE, MITOCHONDRIAL"/>
    <property type="match status" value="1"/>
</dbReference>
<dbReference type="GO" id="GO:0006633">
    <property type="term" value="P:fatty acid biosynthetic process"/>
    <property type="evidence" value="ECO:0007669"/>
    <property type="project" value="TreeGrafter"/>
</dbReference>
<dbReference type="InterPro" id="IPR013785">
    <property type="entry name" value="Aldolase_TIM"/>
</dbReference>
<dbReference type="GO" id="GO:0004314">
    <property type="term" value="F:[acyl-carrier-protein] S-malonyltransferase activity"/>
    <property type="evidence" value="ECO:0007669"/>
    <property type="project" value="UniProtKB-EC"/>
</dbReference>
<evidence type="ECO:0000313" key="6">
    <source>
        <dbReference type="EMBL" id="MDQ0912436.1"/>
    </source>
</evidence>
<dbReference type="EC" id="2.3.1.39" evidence="1"/>
<proteinExistence type="predicted"/>
<evidence type="ECO:0000313" key="7">
    <source>
        <dbReference type="Proteomes" id="UP001234216"/>
    </source>
</evidence>
<dbReference type="InterPro" id="IPR049489">
    <property type="entry name" value="FabD-like_helical_ins"/>
</dbReference>
<comment type="catalytic activity">
    <reaction evidence="4">
        <text>holo-[ACP] + malonyl-CoA = malonyl-[ACP] + CoA</text>
        <dbReference type="Rhea" id="RHEA:41792"/>
        <dbReference type="Rhea" id="RHEA-COMP:9623"/>
        <dbReference type="Rhea" id="RHEA-COMP:9685"/>
        <dbReference type="ChEBI" id="CHEBI:57287"/>
        <dbReference type="ChEBI" id="CHEBI:57384"/>
        <dbReference type="ChEBI" id="CHEBI:64479"/>
        <dbReference type="ChEBI" id="CHEBI:78449"/>
        <dbReference type="EC" id="2.3.1.39"/>
    </reaction>
</comment>
<sequence length="779" mass="83595">MAAWLFPGQGSQHRGMGAELFDERPDLRGRADDILGYSIAELCREDPQERLADTQFAQPALFVVEALAHLRRAAGGQRPEFLAGHSLGEYAALFAAGCFDFDTGLRLVRRRGEIMARASGGGMLAVLGPRADTAGAVLAAEGCTELDTANLNAADQVVLAGPTAELSRAAGILRKHGFRCVPLRVAAAFHSRHMETAAREFAAELAQVAFRPPRIPVLSNVTGRPYPADGEVAPLLAQQMRSPVRWERGMRHLIDSGVRDIVEVGPGTTLTGLWRSTLRAASCDRTPLPTGPGTPGPSLLARHPAAVVPTRSEPPAGPGPQRLGSAAFREAYGVRYAYLTGSMYHAIASVDLVVRMGRAGLMGFFGAGGLRPERIEEAIEHITRALGPEGRYGMNLLATPGDPALERAVVDLYLGRGVRHVEAAAYTRLTAPLVHYRFAGAHRDRSGAPVAVNRVLAKVSRPEVAEAFLRPPPGALLDALVADGRLTRQEASVAARLPVSEDICVESDSGGHTDGGVALTLLPTMRRLRDTVAGEHPGSPVPRVGAAGGLGSPEALAAVFVLGADFVISGSINQCTPEAGTSDEVKDLLATVGIQDTALAPAGDLFEAGARVQVVRKATLFAARAGRIYQAYRRYGALEEIDAATRRAVEEDCFGGRSFEKVWAETRDHLARHRPADLEAALRDPRRRMALVLRWYFRHSTALALRGDPDGRANYQIHCGPAMGAFNAWVRGTDLEDWRHRHVDAVADRLMTATADHLRDALRRVEDEQTPIASRSAQS</sequence>
<dbReference type="SUPFAM" id="SSF51395">
    <property type="entry name" value="FMN-linked oxidoreductases"/>
    <property type="match status" value="1"/>
</dbReference>
<dbReference type="InterPro" id="IPR001227">
    <property type="entry name" value="Ac_transferase_dom_sf"/>
</dbReference>
<dbReference type="InterPro" id="IPR014179">
    <property type="entry name" value="PfaD-like_TIM-barrel"/>
</dbReference>
<dbReference type="InterPro" id="IPR014043">
    <property type="entry name" value="Acyl_transferase_dom"/>
</dbReference>
<name>A0AAW8FQV6_9ACTN</name>
<reference evidence="6" key="1">
    <citation type="submission" date="2023-07" db="EMBL/GenBank/DDBJ databases">
        <title>Comparative genomics of wheat-associated soil bacteria to identify genetic determinants of phenazine resistance.</title>
        <authorList>
            <person name="Mouncey N."/>
        </authorList>
    </citation>
    <scope>NUCLEOTIDE SEQUENCE</scope>
    <source>
        <strain evidence="6">V4I22</strain>
    </source>
</reference>
<keyword evidence="3" id="KW-0012">Acyltransferase</keyword>
<gene>
    <name evidence="6" type="ORF">QFZ22_008421</name>
</gene>
<dbReference type="InterPro" id="IPR004410">
    <property type="entry name" value="Malonyl_CoA-ACP_transAc_FabD"/>
</dbReference>
<dbReference type="NCBIfam" id="TIGR02814">
    <property type="entry name" value="pfaD_fam"/>
    <property type="match status" value="1"/>
</dbReference>
<dbReference type="SUPFAM" id="SSF52151">
    <property type="entry name" value="FabD/lysophospholipase-like"/>
    <property type="match status" value="1"/>
</dbReference>
<evidence type="ECO:0000259" key="5">
    <source>
        <dbReference type="SMART" id="SM00827"/>
    </source>
</evidence>
<evidence type="ECO:0000256" key="1">
    <source>
        <dbReference type="ARBA" id="ARBA00013258"/>
    </source>
</evidence>
<dbReference type="InterPro" id="IPR050858">
    <property type="entry name" value="Mal-CoA-ACP_Trans/PKS_FabD"/>
</dbReference>
<evidence type="ECO:0000256" key="3">
    <source>
        <dbReference type="ARBA" id="ARBA00023315"/>
    </source>
</evidence>
<dbReference type="AlphaFoldDB" id="A0AAW8FQV6"/>
<dbReference type="SUPFAM" id="SSF55048">
    <property type="entry name" value="Probable ACP-binding domain of malonyl-CoA ACP transacylase"/>
    <property type="match status" value="1"/>
</dbReference>
<dbReference type="RefSeq" id="WP_306984807.1">
    <property type="nucleotide sequence ID" value="NZ_JAUSZV010000005.1"/>
</dbReference>